<dbReference type="GO" id="GO:0016887">
    <property type="term" value="F:ATP hydrolysis activity"/>
    <property type="evidence" value="ECO:0007669"/>
    <property type="project" value="InterPro"/>
</dbReference>
<sequence length="387" mass="42448">MPNQKLPKNFLESTGHGQCAVAIPSTLSLENSLNEIFVFARAQQASDVHLSVNNSIFFRLFGSLKSQTEKMLSFEKMEKIIEALLTPEQLDHFQKIGDLEFVYVIKGAGRFRITVIKQRHGIDLTARLIPCEIPSFEESGIPTSCTNLTKWAQGLILVTGPAGCGKTTTLSILVEMINQTRAEHIITIENPIEIVYTPKQCQITQRQLNKHTLSQANALRAALREDPDILVVSELRDLESIQLAVTAAETGHLVLGTMNTNNASQTISSLIDSFPPDEQAIITNMISESLRGVISQQLVPKQDGTGVAAAYEVLIVNTAVANMIRERKTQLINNAITTGKSAGMVLFDNSLQELVNTGIINGEEAYARSINPNTFAQYSKKQGENIG</sequence>
<feature type="domain" description="AAA+ ATPase" evidence="2">
    <location>
        <begin position="152"/>
        <end position="304"/>
    </location>
</feature>
<evidence type="ECO:0000259" key="2">
    <source>
        <dbReference type="SMART" id="SM00382"/>
    </source>
</evidence>
<dbReference type="InterPro" id="IPR050921">
    <property type="entry name" value="T4SS_GSP_E_ATPase"/>
</dbReference>
<dbReference type="NCBIfam" id="TIGR01420">
    <property type="entry name" value="pilT_fam"/>
    <property type="match status" value="1"/>
</dbReference>
<evidence type="ECO:0000313" key="3">
    <source>
        <dbReference type="EMBL" id="VAX37350.1"/>
    </source>
</evidence>
<dbReference type="AlphaFoldDB" id="A0A3B1DQP4"/>
<comment type="similarity">
    <text evidence="1">Belongs to the GSP E family.</text>
</comment>
<dbReference type="Gene3D" id="3.30.450.90">
    <property type="match status" value="1"/>
</dbReference>
<reference evidence="3" key="1">
    <citation type="submission" date="2018-06" db="EMBL/GenBank/DDBJ databases">
        <authorList>
            <person name="Zhirakovskaya E."/>
        </authorList>
    </citation>
    <scope>NUCLEOTIDE SEQUENCE</scope>
</reference>
<dbReference type="InterPro" id="IPR027417">
    <property type="entry name" value="P-loop_NTPase"/>
</dbReference>
<name>A0A3B1DQP4_9ZZZZ</name>
<dbReference type="Gene3D" id="3.40.50.300">
    <property type="entry name" value="P-loop containing nucleotide triphosphate hydrolases"/>
    <property type="match status" value="1"/>
</dbReference>
<accession>A0A3B1DQP4</accession>
<dbReference type="InterPro" id="IPR006321">
    <property type="entry name" value="PilT/PilU"/>
</dbReference>
<protein>
    <submittedName>
        <fullName evidence="3">Twitching motility protein PilT</fullName>
    </submittedName>
</protein>
<dbReference type="EMBL" id="UOGJ01000127">
    <property type="protein sequence ID" value="VAX37350.1"/>
    <property type="molecule type" value="Genomic_DNA"/>
</dbReference>
<organism evidence="3">
    <name type="scientific">hydrothermal vent metagenome</name>
    <dbReference type="NCBI Taxonomy" id="652676"/>
    <lineage>
        <taxon>unclassified sequences</taxon>
        <taxon>metagenomes</taxon>
        <taxon>ecological metagenomes</taxon>
    </lineage>
</organism>
<dbReference type="InterPro" id="IPR003593">
    <property type="entry name" value="AAA+_ATPase"/>
</dbReference>
<dbReference type="CDD" id="cd01131">
    <property type="entry name" value="PilT"/>
    <property type="match status" value="1"/>
</dbReference>
<dbReference type="InterPro" id="IPR001482">
    <property type="entry name" value="T2SS/T4SS_dom"/>
</dbReference>
<dbReference type="SUPFAM" id="SSF52540">
    <property type="entry name" value="P-loop containing nucleoside triphosphate hydrolases"/>
    <property type="match status" value="1"/>
</dbReference>
<dbReference type="PANTHER" id="PTHR30486">
    <property type="entry name" value="TWITCHING MOTILITY PROTEIN PILT"/>
    <property type="match status" value="1"/>
</dbReference>
<dbReference type="SMART" id="SM00382">
    <property type="entry name" value="AAA"/>
    <property type="match status" value="1"/>
</dbReference>
<dbReference type="Pfam" id="PF00437">
    <property type="entry name" value="T2SSE"/>
    <property type="match status" value="1"/>
</dbReference>
<gene>
    <name evidence="3" type="ORF">MNBD_UNCLBAC01-885</name>
</gene>
<dbReference type="GO" id="GO:0005524">
    <property type="term" value="F:ATP binding"/>
    <property type="evidence" value="ECO:0007669"/>
    <property type="project" value="InterPro"/>
</dbReference>
<proteinExistence type="inferred from homology"/>
<evidence type="ECO:0000256" key="1">
    <source>
        <dbReference type="ARBA" id="ARBA00006611"/>
    </source>
</evidence>